<keyword evidence="3" id="KW-0808">Transferase</keyword>
<dbReference type="Gene3D" id="3.30.420.40">
    <property type="match status" value="2"/>
</dbReference>
<keyword evidence="3" id="KW-0418">Kinase</keyword>
<dbReference type="Gene3D" id="1.10.10.10">
    <property type="entry name" value="Winged helix-like DNA-binding domain superfamily/Winged helix DNA-binding domain"/>
    <property type="match status" value="1"/>
</dbReference>
<dbReference type="InterPro" id="IPR049874">
    <property type="entry name" value="ROK_cs"/>
</dbReference>
<gene>
    <name evidence="3" type="ORF">SAMN05421879_102182</name>
</gene>
<dbReference type="InterPro" id="IPR000600">
    <property type="entry name" value="ROK"/>
</dbReference>
<dbReference type="PANTHER" id="PTHR18964:SF173">
    <property type="entry name" value="GLUCOKINASE"/>
    <property type="match status" value="1"/>
</dbReference>
<name>A0A285VI84_9MICO</name>
<dbReference type="PANTHER" id="PTHR18964">
    <property type="entry name" value="ROK (REPRESSOR, ORF, KINASE) FAMILY"/>
    <property type="match status" value="1"/>
</dbReference>
<keyword evidence="4" id="KW-1185">Reference proteome</keyword>
<proteinExistence type="inferred from homology"/>
<sequence length="408" mass="40938">MAVAPSAATLRSGPTGPPGQGLSGGPGALFQLLRDGVPRTRAELVRASGLARSTVTGRVEELLSSGLVTLTGAAESHGGRPAATLAFAPDSRVVVGVDLGVSHVHVAVTDLANTVLTERLEDIRITDGPEVVLGEVATVTEQLLEAAGRTAAEVAGMGIGLPGPVEFSTGRPVSPPVMPGWDRFEVPAFFADRLDAPVLVDNDVNIMALGEHAERHPDVLDLVFVKVASGIGAGIISGGLLQRGAEGAAGDLGHVSVPDGNQALCTCGNRGCVEAVASGTAIAASLRSQGLDVAGQAEVVALARAGDPAAIAAVREAGRDIGAVLAGVVSLLNPSVIVVGGRMAAVGEQLLAGIRESVYRRSLPLGTHHLRIVGSASGASAGIVGASVLVTNLVLSPEGVDAFVLHGR</sequence>
<dbReference type="EMBL" id="OBQK01000002">
    <property type="protein sequence ID" value="SOC53824.1"/>
    <property type="molecule type" value="Genomic_DNA"/>
</dbReference>
<comment type="similarity">
    <text evidence="1">Belongs to the ROK (NagC/XylR) family.</text>
</comment>
<evidence type="ECO:0000313" key="3">
    <source>
        <dbReference type="EMBL" id="SOC53824.1"/>
    </source>
</evidence>
<dbReference type="SUPFAM" id="SSF53067">
    <property type="entry name" value="Actin-like ATPase domain"/>
    <property type="match status" value="1"/>
</dbReference>
<dbReference type="Pfam" id="PF00480">
    <property type="entry name" value="ROK"/>
    <property type="match status" value="1"/>
</dbReference>
<evidence type="ECO:0000256" key="1">
    <source>
        <dbReference type="ARBA" id="ARBA00006479"/>
    </source>
</evidence>
<evidence type="ECO:0000313" key="4">
    <source>
        <dbReference type="Proteomes" id="UP000219688"/>
    </source>
</evidence>
<evidence type="ECO:0000256" key="2">
    <source>
        <dbReference type="SAM" id="MobiDB-lite"/>
    </source>
</evidence>
<dbReference type="InterPro" id="IPR036390">
    <property type="entry name" value="WH_DNA-bd_sf"/>
</dbReference>
<dbReference type="AlphaFoldDB" id="A0A285VI84"/>
<accession>A0A285VI84</accession>
<dbReference type="GO" id="GO:0016301">
    <property type="term" value="F:kinase activity"/>
    <property type="evidence" value="ECO:0007669"/>
    <property type="project" value="UniProtKB-KW"/>
</dbReference>
<feature type="region of interest" description="Disordered" evidence="2">
    <location>
        <begin position="1"/>
        <end position="27"/>
    </location>
</feature>
<protein>
    <submittedName>
        <fullName evidence="3">Sugar kinase of the NBD/HSP70 family, may contain an N-terminal HTH domain</fullName>
    </submittedName>
</protein>
<dbReference type="STRING" id="1122622.GCA_000421185_02656"/>
<dbReference type="Proteomes" id="UP000219688">
    <property type="component" value="Unassembled WGS sequence"/>
</dbReference>
<dbReference type="PROSITE" id="PS01125">
    <property type="entry name" value="ROK"/>
    <property type="match status" value="1"/>
</dbReference>
<organism evidence="3 4">
    <name type="scientific">Ornithinimicrobium cerasi</name>
    <dbReference type="NCBI Taxonomy" id="2248773"/>
    <lineage>
        <taxon>Bacteria</taxon>
        <taxon>Bacillati</taxon>
        <taxon>Actinomycetota</taxon>
        <taxon>Actinomycetes</taxon>
        <taxon>Micrococcales</taxon>
        <taxon>Ornithinimicrobiaceae</taxon>
        <taxon>Ornithinimicrobium</taxon>
    </lineage>
</organism>
<feature type="compositionally biased region" description="Gly residues" evidence="2">
    <location>
        <begin position="18"/>
        <end position="27"/>
    </location>
</feature>
<reference evidence="4" key="1">
    <citation type="submission" date="2017-08" db="EMBL/GenBank/DDBJ databases">
        <authorList>
            <person name="Varghese N."/>
            <person name="Submissions S."/>
        </authorList>
    </citation>
    <scope>NUCLEOTIDE SEQUENCE [LARGE SCALE GENOMIC DNA]</scope>
    <source>
        <strain evidence="4">USBA17B2</strain>
    </source>
</reference>
<dbReference type="SUPFAM" id="SSF46785">
    <property type="entry name" value="Winged helix' DNA-binding domain"/>
    <property type="match status" value="1"/>
</dbReference>
<dbReference type="RefSeq" id="WP_097187224.1">
    <property type="nucleotide sequence ID" value="NZ_OBQK01000002.1"/>
</dbReference>
<dbReference type="InterPro" id="IPR036388">
    <property type="entry name" value="WH-like_DNA-bd_sf"/>
</dbReference>
<dbReference type="InterPro" id="IPR043129">
    <property type="entry name" value="ATPase_NBD"/>
</dbReference>